<evidence type="ECO:0000256" key="1">
    <source>
        <dbReference type="SAM" id="MobiDB-lite"/>
    </source>
</evidence>
<organism evidence="2 3">
    <name type="scientific">Conoideocrella luteorostrata</name>
    <dbReference type="NCBI Taxonomy" id="1105319"/>
    <lineage>
        <taxon>Eukaryota</taxon>
        <taxon>Fungi</taxon>
        <taxon>Dikarya</taxon>
        <taxon>Ascomycota</taxon>
        <taxon>Pezizomycotina</taxon>
        <taxon>Sordariomycetes</taxon>
        <taxon>Hypocreomycetidae</taxon>
        <taxon>Hypocreales</taxon>
        <taxon>Clavicipitaceae</taxon>
        <taxon>Conoideocrella</taxon>
    </lineage>
</organism>
<evidence type="ECO:0000313" key="3">
    <source>
        <dbReference type="Proteomes" id="UP001251528"/>
    </source>
</evidence>
<keyword evidence="3" id="KW-1185">Reference proteome</keyword>
<proteinExistence type="predicted"/>
<dbReference type="AlphaFoldDB" id="A0AAJ0CTG0"/>
<name>A0AAJ0CTG0_9HYPO</name>
<gene>
    <name evidence="2" type="ORF">QQS21_003381</name>
</gene>
<feature type="compositionally biased region" description="Basic and acidic residues" evidence="1">
    <location>
        <begin position="87"/>
        <end position="104"/>
    </location>
</feature>
<protein>
    <submittedName>
        <fullName evidence="2">Uncharacterized protein</fullName>
    </submittedName>
</protein>
<comment type="caution">
    <text evidence="2">The sequence shown here is derived from an EMBL/GenBank/DDBJ whole genome shotgun (WGS) entry which is preliminary data.</text>
</comment>
<reference evidence="2" key="1">
    <citation type="submission" date="2023-06" db="EMBL/GenBank/DDBJ databases">
        <title>Conoideocrella luteorostrata (Hypocreales: Clavicipitaceae), a potential biocontrol fungus for elongate hemlock scale in United States Christmas tree production areas.</title>
        <authorList>
            <person name="Barrett H."/>
            <person name="Lovett B."/>
            <person name="Macias A.M."/>
            <person name="Stajich J.E."/>
            <person name="Kasson M.T."/>
        </authorList>
    </citation>
    <scope>NUCLEOTIDE SEQUENCE</scope>
    <source>
        <strain evidence="2">ARSEF 14590</strain>
    </source>
</reference>
<sequence length="243" mass="27251">MVFLNSAYSVVLVHGFEDTTNASSCEIELKQWYRTADERLKGSSQPIRVVSFKFDMEAILKGAEDINAYSNQLGTFLLDLEPGKVEERPGLSEGHSKVMEDGRRSAQPQNMPSFVLVGHGIGCWVVREFCSERSYQTVAINTTGIIFLNDPATLGLENENEYVNFLGNFVRLCEFDPKDISLKDFGRLFKIDTAFRQVLQTSTSKIPRPSTTSNLSVWIPYSIEGLKDKANLTNTLILGHELL</sequence>
<evidence type="ECO:0000313" key="2">
    <source>
        <dbReference type="EMBL" id="KAK2606210.1"/>
    </source>
</evidence>
<dbReference type="Proteomes" id="UP001251528">
    <property type="component" value="Unassembled WGS sequence"/>
</dbReference>
<feature type="region of interest" description="Disordered" evidence="1">
    <location>
        <begin position="87"/>
        <end position="106"/>
    </location>
</feature>
<accession>A0AAJ0CTG0</accession>
<dbReference type="EMBL" id="JASWJB010000044">
    <property type="protein sequence ID" value="KAK2606210.1"/>
    <property type="molecule type" value="Genomic_DNA"/>
</dbReference>